<sequence>MSYCSRNMNNHYDRRKEHDFDFECHCRKKKHERDFNCDDRRKEHDFDFECRCRRKKHERDFDCDDRRKDMILISNVVVEDVDNEKHVYFVKARTTGHFHQFIFTTLIQYPIS</sequence>
<evidence type="ECO:0000313" key="2">
    <source>
        <dbReference type="Proteomes" id="UP000006094"/>
    </source>
</evidence>
<dbReference type="AlphaFoldDB" id="K0B0R3"/>
<protein>
    <submittedName>
        <fullName evidence="1">Uncharacterized protein</fullName>
    </submittedName>
</protein>
<proteinExistence type="predicted"/>
<dbReference type="HOGENOM" id="CLU_2141472_0_0_9"/>
<name>K0B0R3_GOTA9</name>
<keyword evidence="2" id="KW-1185">Reference proteome</keyword>
<dbReference type="EMBL" id="CP003326">
    <property type="protein sequence ID" value="AFS78500.1"/>
    <property type="molecule type" value="Genomic_DNA"/>
</dbReference>
<gene>
    <name evidence="1" type="ordered locus">Curi_c14910</name>
</gene>
<accession>K0B0R3</accession>
<reference evidence="1 2" key="1">
    <citation type="journal article" date="2012" name="PLoS ONE">
        <title>The purine-utilizing bacterium Clostridium acidurici 9a: a genome-guided metabolic reconsideration.</title>
        <authorList>
            <person name="Hartwich K."/>
            <person name="Poehlein A."/>
            <person name="Daniel R."/>
        </authorList>
    </citation>
    <scope>NUCLEOTIDE SEQUENCE [LARGE SCALE GENOMIC DNA]</scope>
    <source>
        <strain evidence="2">ATCC 7906 / DSM 604 / BCRC 14475 / CIP 104303 / KCTC 5404 / NCIMB 10678 / 9a</strain>
    </source>
</reference>
<dbReference type="KEGG" id="cad:Curi_c14910"/>
<dbReference type="Proteomes" id="UP000006094">
    <property type="component" value="Chromosome"/>
</dbReference>
<evidence type="ECO:0000313" key="1">
    <source>
        <dbReference type="EMBL" id="AFS78500.1"/>
    </source>
</evidence>
<dbReference type="RefSeq" id="WP_014967636.1">
    <property type="nucleotide sequence ID" value="NC_018664.1"/>
</dbReference>
<organism evidence="1 2">
    <name type="scientific">Gottschalkia acidurici (strain ATCC 7906 / DSM 604 / BCRC 14475 / CIP 104303 / KCTC 5404 / NCIMB 10678 / 9a)</name>
    <name type="common">Clostridium acidurici</name>
    <dbReference type="NCBI Taxonomy" id="1128398"/>
    <lineage>
        <taxon>Bacteria</taxon>
        <taxon>Bacillati</taxon>
        <taxon>Bacillota</taxon>
        <taxon>Tissierellia</taxon>
        <taxon>Tissierellales</taxon>
        <taxon>Gottschalkiaceae</taxon>
        <taxon>Gottschalkia</taxon>
    </lineage>
</organism>